<dbReference type="Proteomes" id="UP000308600">
    <property type="component" value="Unassembled WGS sequence"/>
</dbReference>
<name>A0ACD3B2L5_9AGAR</name>
<keyword evidence="2" id="KW-1185">Reference proteome</keyword>
<evidence type="ECO:0000313" key="2">
    <source>
        <dbReference type="Proteomes" id="UP000308600"/>
    </source>
</evidence>
<organism evidence="1 2">
    <name type="scientific">Pluteus cervinus</name>
    <dbReference type="NCBI Taxonomy" id="181527"/>
    <lineage>
        <taxon>Eukaryota</taxon>
        <taxon>Fungi</taxon>
        <taxon>Dikarya</taxon>
        <taxon>Basidiomycota</taxon>
        <taxon>Agaricomycotina</taxon>
        <taxon>Agaricomycetes</taxon>
        <taxon>Agaricomycetidae</taxon>
        <taxon>Agaricales</taxon>
        <taxon>Pluteineae</taxon>
        <taxon>Pluteaceae</taxon>
        <taxon>Pluteus</taxon>
    </lineage>
</organism>
<protein>
    <submittedName>
        <fullName evidence="1">RCC1/BLIP-II</fullName>
    </submittedName>
</protein>
<sequence length="601" mass="65526">MLRGASSSIRPHVRHIRNHTSNASSLKYRNGLHRVALVSSVALTSATFLWYQSRTIRNDVDVPAKEVREGSKERKSKATSPAIEIVEPESETLHGLVWGSNEFHTVTSEDPSSDALRTPLVAKWLENVALRDFQLHQKHAACVDARGDVYQWGDGYFGDAPSSHAQNPRLTLTGKNIVKLQLTESRVYALSASGKVYALASEASQQLLGPGRPTPASSPWWSTGWLWGEAEQMDFVEVVPTSRLAWRESYVFWHSLNSIISITAGQSHLLALTSKGRVFAHPVNLKANVYGQLGFRNLDIPNPSHSHALENSPSRVPLELVPKSLANTRSLSASNNSDNIDDRSIRFCPSFFEIPALKGVEIVQIAAGGQTSFARTTSGRVLGWGANQFGQIGLGGNSIMDTIIVPTEVVLWQAAPRATTKCLDVTAGGDLTAFTVEREPRDAGSKTIDLLICGNGQWGGLGNNLYSNAQGSPLRVKGASGLEEFDDHTKSLQPIVPQRIAISPTGHILLTLDTSRGGVEGRDLLAWGKNYDSELGNGKRSSSAVPINLSTPSGERLMLCQRKAKEVKDLKGKVWKRGVKVEQRAVVGYGNSVVYWQIYNP</sequence>
<evidence type="ECO:0000313" key="1">
    <source>
        <dbReference type="EMBL" id="TFK72204.1"/>
    </source>
</evidence>
<dbReference type="EMBL" id="ML208288">
    <property type="protein sequence ID" value="TFK72204.1"/>
    <property type="molecule type" value="Genomic_DNA"/>
</dbReference>
<accession>A0ACD3B2L5</accession>
<gene>
    <name evidence="1" type="ORF">BDN72DRAFT_763689</name>
</gene>
<proteinExistence type="predicted"/>
<reference evidence="1 2" key="1">
    <citation type="journal article" date="2019" name="Nat. Ecol. Evol.">
        <title>Megaphylogeny resolves global patterns of mushroom evolution.</title>
        <authorList>
            <person name="Varga T."/>
            <person name="Krizsan K."/>
            <person name="Foldi C."/>
            <person name="Dima B."/>
            <person name="Sanchez-Garcia M."/>
            <person name="Sanchez-Ramirez S."/>
            <person name="Szollosi G.J."/>
            <person name="Szarkandi J.G."/>
            <person name="Papp V."/>
            <person name="Albert L."/>
            <person name="Andreopoulos W."/>
            <person name="Angelini C."/>
            <person name="Antonin V."/>
            <person name="Barry K.W."/>
            <person name="Bougher N.L."/>
            <person name="Buchanan P."/>
            <person name="Buyck B."/>
            <person name="Bense V."/>
            <person name="Catcheside P."/>
            <person name="Chovatia M."/>
            <person name="Cooper J."/>
            <person name="Damon W."/>
            <person name="Desjardin D."/>
            <person name="Finy P."/>
            <person name="Geml J."/>
            <person name="Haridas S."/>
            <person name="Hughes K."/>
            <person name="Justo A."/>
            <person name="Karasinski D."/>
            <person name="Kautmanova I."/>
            <person name="Kiss B."/>
            <person name="Kocsube S."/>
            <person name="Kotiranta H."/>
            <person name="LaButti K.M."/>
            <person name="Lechner B.E."/>
            <person name="Liimatainen K."/>
            <person name="Lipzen A."/>
            <person name="Lukacs Z."/>
            <person name="Mihaltcheva S."/>
            <person name="Morgado L.N."/>
            <person name="Niskanen T."/>
            <person name="Noordeloos M.E."/>
            <person name="Ohm R.A."/>
            <person name="Ortiz-Santana B."/>
            <person name="Ovrebo C."/>
            <person name="Racz N."/>
            <person name="Riley R."/>
            <person name="Savchenko A."/>
            <person name="Shiryaev A."/>
            <person name="Soop K."/>
            <person name="Spirin V."/>
            <person name="Szebenyi C."/>
            <person name="Tomsovsky M."/>
            <person name="Tulloss R.E."/>
            <person name="Uehling J."/>
            <person name="Grigoriev I.V."/>
            <person name="Vagvolgyi C."/>
            <person name="Papp T."/>
            <person name="Martin F.M."/>
            <person name="Miettinen O."/>
            <person name="Hibbett D.S."/>
            <person name="Nagy L.G."/>
        </authorList>
    </citation>
    <scope>NUCLEOTIDE SEQUENCE [LARGE SCALE GENOMIC DNA]</scope>
    <source>
        <strain evidence="1 2">NL-1719</strain>
    </source>
</reference>